<feature type="domain" description="SLH" evidence="2">
    <location>
        <begin position="597"/>
        <end position="659"/>
    </location>
</feature>
<protein>
    <recommendedName>
        <fullName evidence="2">SLH domain-containing protein</fullName>
    </recommendedName>
</protein>
<dbReference type="Pfam" id="PF16244">
    <property type="entry name" value="DUF4901"/>
    <property type="match status" value="2"/>
</dbReference>
<gene>
    <name evidence="3" type="ORF">FHS16_004623</name>
</gene>
<evidence type="ECO:0000313" key="3">
    <source>
        <dbReference type="EMBL" id="MBB3154541.1"/>
    </source>
</evidence>
<dbReference type="AlphaFoldDB" id="A0A7W5GC69"/>
<feature type="chain" id="PRO_5031328282" description="SLH domain-containing protein" evidence="1">
    <location>
        <begin position="29"/>
        <end position="793"/>
    </location>
</feature>
<dbReference type="Proteomes" id="UP000518605">
    <property type="component" value="Unassembled WGS sequence"/>
</dbReference>
<accession>A0A7W5GC69</accession>
<organism evidence="3 4">
    <name type="scientific">Paenibacillus endophyticus</name>
    <dbReference type="NCBI Taxonomy" id="1294268"/>
    <lineage>
        <taxon>Bacteria</taxon>
        <taxon>Bacillati</taxon>
        <taxon>Bacillota</taxon>
        <taxon>Bacilli</taxon>
        <taxon>Bacillales</taxon>
        <taxon>Paenibacillaceae</taxon>
        <taxon>Paenibacillus</taxon>
    </lineage>
</organism>
<evidence type="ECO:0000313" key="4">
    <source>
        <dbReference type="Proteomes" id="UP000518605"/>
    </source>
</evidence>
<sequence length="793" mass="87967">MRNDKRKKLAVLLSAAMLMSVLPASAFADSNRTPAEWSKLAETTPASGGIAMDEGSTVPVDVAITKSKAEALARQYVSIPKEYVLQGANLSMELLASGKRNAWGLDFVKKVNGKHLGSVYVRIHADSGQLLEFSSYSDNASSKPSYPLKVERDDAQQIALRFIQTIAADYKDSIQYNPEYGLQLLPPLTGEVLHTLRYDRMVNGIPYVDNYIELEVDSEGHVRRYSLQWDHTIEFPKIDAMLTAKQADAKLRAAAAPQLAYIIPYNVQGKKMPKLSYELLPIAIDAVTGELKGNGNMNTYRAGVVSVTPLTEKPVGEEPRSRTITEKEAVEAVRAAFKLPAEAELNGSNYSEQTDESTGRAEAFWNLNWTFKKDGKETGSTSASVNGHTGEIRNFNTYAYSDQGQADIPKVSLEQASALAIETVKKQLPWLTDELYFIKPDPKQYEDMKRSGNGRFYFSFVHKIHGAVIEYDSINVTIDSSSGEVVNYDAYLTGYEYPAKAPAVIEKDKAVASWLDYYRTQLTYRLVQQFSWNGQPLPIEKYKLMLAAGEIKGDEVKAITEAELVYQLVPRLIDEALFLDAETGGWRNRETGEATQLEKPKAKDIEGHWAQRQLELMVAYKALDVKNGEVRPNEAVTRGELIKMLVLARSSGHSPVMASADRMAAKASFNDVATDSSYFVYVESALEQNLIDVGDGSFNPSGKVTRDEMAELIVRALGYNALANYDHIFKASFKDSAQIENKGQAAIVVGLQIMSLSDGKFLPKKQVARGEASVAFFRYLQSRAELKEAPIRM</sequence>
<feature type="signal peptide" evidence="1">
    <location>
        <begin position="1"/>
        <end position="28"/>
    </location>
</feature>
<keyword evidence="1" id="KW-0732">Signal</keyword>
<evidence type="ECO:0000259" key="2">
    <source>
        <dbReference type="PROSITE" id="PS51272"/>
    </source>
</evidence>
<feature type="domain" description="SLH" evidence="2">
    <location>
        <begin position="665"/>
        <end position="727"/>
    </location>
</feature>
<comment type="caution">
    <text evidence="3">The sequence shown here is derived from an EMBL/GenBank/DDBJ whole genome shotgun (WGS) entry which is preliminary data.</text>
</comment>
<proteinExistence type="predicted"/>
<dbReference type="InterPro" id="IPR032599">
    <property type="entry name" value="YcdB/YcdC_rep_domain"/>
</dbReference>
<name>A0A7W5GC69_9BACL</name>
<dbReference type="PROSITE" id="PS51272">
    <property type="entry name" value="SLH"/>
    <property type="match status" value="2"/>
</dbReference>
<dbReference type="RefSeq" id="WP_183568184.1">
    <property type="nucleotide sequence ID" value="NZ_CBCSLB010000017.1"/>
</dbReference>
<dbReference type="Pfam" id="PF00395">
    <property type="entry name" value="SLH"/>
    <property type="match status" value="2"/>
</dbReference>
<dbReference type="EMBL" id="JACHXW010000017">
    <property type="protein sequence ID" value="MBB3154541.1"/>
    <property type="molecule type" value="Genomic_DNA"/>
</dbReference>
<keyword evidence="4" id="KW-1185">Reference proteome</keyword>
<evidence type="ECO:0000256" key="1">
    <source>
        <dbReference type="SAM" id="SignalP"/>
    </source>
</evidence>
<dbReference type="InterPro" id="IPR001119">
    <property type="entry name" value="SLH_dom"/>
</dbReference>
<reference evidence="3 4" key="1">
    <citation type="submission" date="2020-08" db="EMBL/GenBank/DDBJ databases">
        <title>Genomic Encyclopedia of Type Strains, Phase III (KMG-III): the genomes of soil and plant-associated and newly described type strains.</title>
        <authorList>
            <person name="Whitman W."/>
        </authorList>
    </citation>
    <scope>NUCLEOTIDE SEQUENCE [LARGE SCALE GENOMIC DNA]</scope>
    <source>
        <strain evidence="3 4">CECT 8234</strain>
    </source>
</reference>